<dbReference type="AlphaFoldDB" id="A0AAV7TU35"/>
<name>A0AAV7TU35_PLEWA</name>
<feature type="non-terminal residue" evidence="1">
    <location>
        <position position="1"/>
    </location>
</feature>
<gene>
    <name evidence="1" type="ORF">NDU88_004964</name>
</gene>
<evidence type="ECO:0000313" key="2">
    <source>
        <dbReference type="Proteomes" id="UP001066276"/>
    </source>
</evidence>
<accession>A0AAV7TU35</accession>
<sequence>SLIDNLNSKLDQLSFGTNRAEEDQAAFRDVVYNTANAHLDQNTHKHQDWFDNNDEDIQKLLDEKHEAFRSRQQDTTPVSNKVAYNSIKIKLQAKLREMQDSWHSRKADEIQKYPDINNYKRLYDALKTIYGP</sequence>
<comment type="caution">
    <text evidence="1">The sequence shown here is derived from an EMBL/GenBank/DDBJ whole genome shotgun (WGS) entry which is preliminary data.</text>
</comment>
<keyword evidence="2" id="KW-1185">Reference proteome</keyword>
<proteinExistence type="predicted"/>
<organism evidence="1 2">
    <name type="scientific">Pleurodeles waltl</name>
    <name type="common">Iberian ribbed newt</name>
    <dbReference type="NCBI Taxonomy" id="8319"/>
    <lineage>
        <taxon>Eukaryota</taxon>
        <taxon>Metazoa</taxon>
        <taxon>Chordata</taxon>
        <taxon>Craniata</taxon>
        <taxon>Vertebrata</taxon>
        <taxon>Euteleostomi</taxon>
        <taxon>Amphibia</taxon>
        <taxon>Batrachia</taxon>
        <taxon>Caudata</taxon>
        <taxon>Salamandroidea</taxon>
        <taxon>Salamandridae</taxon>
        <taxon>Pleurodelinae</taxon>
        <taxon>Pleurodeles</taxon>
    </lineage>
</organism>
<dbReference type="Proteomes" id="UP001066276">
    <property type="component" value="Chromosome 3_2"/>
</dbReference>
<protein>
    <submittedName>
        <fullName evidence="1">Uncharacterized protein</fullName>
    </submittedName>
</protein>
<dbReference type="EMBL" id="JANPWB010000006">
    <property type="protein sequence ID" value="KAJ1179730.1"/>
    <property type="molecule type" value="Genomic_DNA"/>
</dbReference>
<reference evidence="1" key="1">
    <citation type="journal article" date="2022" name="bioRxiv">
        <title>Sequencing and chromosome-scale assembly of the giantPleurodeles waltlgenome.</title>
        <authorList>
            <person name="Brown T."/>
            <person name="Elewa A."/>
            <person name="Iarovenko S."/>
            <person name="Subramanian E."/>
            <person name="Araus A.J."/>
            <person name="Petzold A."/>
            <person name="Susuki M."/>
            <person name="Suzuki K.-i.T."/>
            <person name="Hayashi T."/>
            <person name="Toyoda A."/>
            <person name="Oliveira C."/>
            <person name="Osipova E."/>
            <person name="Leigh N.D."/>
            <person name="Simon A."/>
            <person name="Yun M.H."/>
        </authorList>
    </citation>
    <scope>NUCLEOTIDE SEQUENCE</scope>
    <source>
        <strain evidence="1">20211129_DDA</strain>
        <tissue evidence="1">Liver</tissue>
    </source>
</reference>
<evidence type="ECO:0000313" key="1">
    <source>
        <dbReference type="EMBL" id="KAJ1179730.1"/>
    </source>
</evidence>